<dbReference type="GO" id="GO:0005524">
    <property type="term" value="F:ATP binding"/>
    <property type="evidence" value="ECO:0007669"/>
    <property type="project" value="UniProtKB-KW"/>
</dbReference>
<dbReference type="InterPro" id="IPR003439">
    <property type="entry name" value="ABC_transporter-like_ATP-bd"/>
</dbReference>
<evidence type="ECO:0000259" key="9">
    <source>
        <dbReference type="PROSITE" id="PS50893"/>
    </source>
</evidence>
<dbReference type="Gene3D" id="3.40.50.300">
    <property type="entry name" value="P-loop containing nucleotide triphosphate hydrolases"/>
    <property type="match status" value="1"/>
</dbReference>
<evidence type="ECO:0000256" key="6">
    <source>
        <dbReference type="ARBA" id="ARBA00023136"/>
    </source>
</evidence>
<dbReference type="PROSITE" id="PS50893">
    <property type="entry name" value="ABC_TRANSPORTER_2"/>
    <property type="match status" value="1"/>
</dbReference>
<keyword evidence="6 8" id="KW-0472">Membrane</keyword>
<dbReference type="InterPro" id="IPR036640">
    <property type="entry name" value="ABC1_TM_sf"/>
</dbReference>
<name>A0A1H5IDY1_9BRAD</name>
<comment type="subcellular location">
    <subcellularLocation>
        <location evidence="1">Cell membrane</location>
        <topology evidence="1">Multi-pass membrane protein</topology>
    </subcellularLocation>
</comment>
<dbReference type="PANTHER" id="PTHR24221">
    <property type="entry name" value="ATP-BINDING CASSETTE SUB-FAMILY B"/>
    <property type="match status" value="1"/>
</dbReference>
<feature type="domain" description="ABC transporter" evidence="9">
    <location>
        <begin position="340"/>
        <end position="575"/>
    </location>
</feature>
<feature type="transmembrane region" description="Helical" evidence="8">
    <location>
        <begin position="152"/>
        <end position="178"/>
    </location>
</feature>
<dbReference type="GO" id="GO:0005886">
    <property type="term" value="C:plasma membrane"/>
    <property type="evidence" value="ECO:0007669"/>
    <property type="project" value="UniProtKB-SubCell"/>
</dbReference>
<dbReference type="InterPro" id="IPR011527">
    <property type="entry name" value="ABC1_TM_dom"/>
</dbReference>
<evidence type="ECO:0000256" key="1">
    <source>
        <dbReference type="ARBA" id="ARBA00004651"/>
    </source>
</evidence>
<protein>
    <submittedName>
        <fullName evidence="11">ATP-binding cassette, subfamily C</fullName>
    </submittedName>
</protein>
<dbReference type="InterPro" id="IPR039421">
    <property type="entry name" value="Type_1_exporter"/>
</dbReference>
<organism evidence="11 12">
    <name type="scientific">Bradyrhizobium lablabi</name>
    <dbReference type="NCBI Taxonomy" id="722472"/>
    <lineage>
        <taxon>Bacteria</taxon>
        <taxon>Pseudomonadati</taxon>
        <taxon>Pseudomonadota</taxon>
        <taxon>Alphaproteobacteria</taxon>
        <taxon>Hyphomicrobiales</taxon>
        <taxon>Nitrobacteraceae</taxon>
        <taxon>Bradyrhizobium</taxon>
    </lineage>
</organism>
<evidence type="ECO:0000313" key="12">
    <source>
        <dbReference type="Proteomes" id="UP000183208"/>
    </source>
</evidence>
<dbReference type="SUPFAM" id="SSF90123">
    <property type="entry name" value="ABC transporter transmembrane region"/>
    <property type="match status" value="1"/>
</dbReference>
<dbReference type="Pfam" id="PF00005">
    <property type="entry name" value="ABC_tran"/>
    <property type="match status" value="1"/>
</dbReference>
<dbReference type="OrthoDB" id="9808328at2"/>
<dbReference type="GO" id="GO:0030256">
    <property type="term" value="C:type I protein secretion system complex"/>
    <property type="evidence" value="ECO:0007669"/>
    <property type="project" value="InterPro"/>
</dbReference>
<dbReference type="Gene3D" id="1.20.1560.10">
    <property type="entry name" value="ABC transporter type 1, transmembrane domain"/>
    <property type="match status" value="1"/>
</dbReference>
<dbReference type="Proteomes" id="UP000183208">
    <property type="component" value="Unassembled WGS sequence"/>
</dbReference>
<sequence>MLMPPIRLHIAPPPQTPLLAALWACAGPLGLVFAYSCSYNLLLFAPSIYLLQIYDRVLSSHSSDTLLMLTLIVALTVVVGGVLDALRRAVLGRLAAWFEDRLRPSVLSASLESAFRGDPARASDIYRDLAVLRQFIESGACPMLFDALWAPLFLIVLFLVHPLLGVVGACNVLALFGLTLAGEFLTEEALARSGAALSRSYGRLATAAGNIHVIRTMGMFDGAARRIYQSAQEARSEQDLAQRRCEIIMLVAKPVRGLGQVLMMGAAAWLVLDHGRSPAIIFASTLLFGRALAPVEGAIAGWKALAAALRAYRRLGGVLAANSAVPGETDVPADQPRAGLVVDNVGVALREPHCFLLNGVSFSVAPGECLGIIGPSGSGKSMLGQIIAGISRPTRGRVLLDNIEVSGLREGRSGCHLGYLPQDINLFGETIRENIGRLGDPDLQKVIEAAKLAGIHDTIVRLPERYDTPVPNGGFGFSRGFRQRLGLARAFFGDPRLVVLDEPNASLDYVGERVLLDAIEQMKIANSTVIVITHRMGILAATNKIAIMQDGAVTAFGDSEEIFERHLSRPQVPPQVTLPGSTGTAAKISAERVVP</sequence>
<dbReference type="EMBL" id="FNTI01000001">
    <property type="protein sequence ID" value="SEE38402.1"/>
    <property type="molecule type" value="Genomic_DNA"/>
</dbReference>
<dbReference type="SMART" id="SM00382">
    <property type="entry name" value="AAA"/>
    <property type="match status" value="1"/>
</dbReference>
<dbReference type="InterPro" id="IPR010128">
    <property type="entry name" value="ATPase_T1SS_PrtD-like"/>
</dbReference>
<dbReference type="InterPro" id="IPR003593">
    <property type="entry name" value="AAA+_ATPase"/>
</dbReference>
<accession>A0A1H5IDY1</accession>
<feature type="transmembrane region" description="Helical" evidence="8">
    <location>
        <begin position="66"/>
        <end position="86"/>
    </location>
</feature>
<evidence type="ECO:0000256" key="7">
    <source>
        <dbReference type="ARBA" id="ARBA00024722"/>
    </source>
</evidence>
<dbReference type="PROSITE" id="PS50929">
    <property type="entry name" value="ABC_TM1F"/>
    <property type="match status" value="1"/>
</dbReference>
<keyword evidence="4 11" id="KW-0067">ATP-binding</keyword>
<keyword evidence="2 8" id="KW-0812">Transmembrane</keyword>
<dbReference type="SUPFAM" id="SSF52540">
    <property type="entry name" value="P-loop containing nucleoside triphosphate hydrolases"/>
    <property type="match status" value="1"/>
</dbReference>
<evidence type="ECO:0000256" key="8">
    <source>
        <dbReference type="SAM" id="Phobius"/>
    </source>
</evidence>
<dbReference type="GO" id="GO:0030253">
    <property type="term" value="P:protein secretion by the type I secretion system"/>
    <property type="evidence" value="ECO:0007669"/>
    <property type="project" value="InterPro"/>
</dbReference>
<feature type="domain" description="ABC transmembrane type-1" evidence="10">
    <location>
        <begin position="31"/>
        <end position="307"/>
    </location>
</feature>
<dbReference type="InterPro" id="IPR027417">
    <property type="entry name" value="P-loop_NTPase"/>
</dbReference>
<dbReference type="FunFam" id="1.20.1560.10:FF:000109">
    <property type="entry name" value="Alkaline protease secretion ATP-binding protein aprD"/>
    <property type="match status" value="1"/>
</dbReference>
<gene>
    <name evidence="11" type="ORF">SAMN05444171_7261</name>
</gene>
<keyword evidence="3" id="KW-0547">Nucleotide-binding</keyword>
<dbReference type="PANTHER" id="PTHR24221:SF248">
    <property type="entry name" value="ABC TRANSPORTER TRANSMEMBRANE REGION"/>
    <property type="match status" value="1"/>
</dbReference>
<evidence type="ECO:0000256" key="4">
    <source>
        <dbReference type="ARBA" id="ARBA00022840"/>
    </source>
</evidence>
<evidence type="ECO:0000313" key="11">
    <source>
        <dbReference type="EMBL" id="SEE38402.1"/>
    </source>
</evidence>
<evidence type="ECO:0000256" key="5">
    <source>
        <dbReference type="ARBA" id="ARBA00022989"/>
    </source>
</evidence>
<proteinExistence type="predicted"/>
<evidence type="ECO:0000256" key="3">
    <source>
        <dbReference type="ARBA" id="ARBA00022741"/>
    </source>
</evidence>
<keyword evidence="5 8" id="KW-1133">Transmembrane helix</keyword>
<dbReference type="GO" id="GO:0034040">
    <property type="term" value="F:ATPase-coupled lipid transmembrane transporter activity"/>
    <property type="evidence" value="ECO:0007669"/>
    <property type="project" value="TreeGrafter"/>
</dbReference>
<reference evidence="11 12" key="1">
    <citation type="submission" date="2016-10" db="EMBL/GenBank/DDBJ databases">
        <authorList>
            <person name="de Groot N.N."/>
        </authorList>
    </citation>
    <scope>NUCLEOTIDE SEQUENCE [LARGE SCALE GENOMIC DNA]</scope>
    <source>
        <strain evidence="11 12">GAS522</strain>
    </source>
</reference>
<comment type="function">
    <text evidence="7">Involved in beta-(1--&gt;2)glucan export. Transmembrane domains (TMD) form a pore in the inner membrane and the ATP-binding domain (NBD) is responsible for energy generation.</text>
</comment>
<dbReference type="RefSeq" id="WP_074829239.1">
    <property type="nucleotide sequence ID" value="NZ_FNTI01000001.1"/>
</dbReference>
<evidence type="ECO:0000259" key="10">
    <source>
        <dbReference type="PROSITE" id="PS50929"/>
    </source>
</evidence>
<dbReference type="GO" id="GO:0140359">
    <property type="term" value="F:ABC-type transporter activity"/>
    <property type="evidence" value="ECO:0007669"/>
    <property type="project" value="InterPro"/>
</dbReference>
<evidence type="ECO:0000256" key="2">
    <source>
        <dbReference type="ARBA" id="ARBA00022692"/>
    </source>
</evidence>
<dbReference type="GO" id="GO:0016887">
    <property type="term" value="F:ATP hydrolysis activity"/>
    <property type="evidence" value="ECO:0007669"/>
    <property type="project" value="InterPro"/>
</dbReference>
<dbReference type="AlphaFoldDB" id="A0A1H5IDY1"/>
<dbReference type="NCBIfam" id="TIGR01842">
    <property type="entry name" value="type_I_sec_PrtD"/>
    <property type="match status" value="1"/>
</dbReference>